<sequence length="417" mass="46552">MILASKMIAVEPSRTKWTPLTEEDRNAVLAELETVLSSSHFCNSKRYPAFLRYVVQQTLNGNGDQIKERTLGIEVFGRTPDYDTNADTVVRYTAGEVRKRLSLYYHEAADSPIHIYLSARSYRPEFLRFPEEAPSALLQPTAFLDKQDALFELPMASLPSIDPALGGRTRKILRPLLAVVLIALSFVVARSLWNRSSSEGINRFWSPILQAKGPTLICPGGVVFSPSSDVHTKVADQTVLNPFLSFENGLAMGRVAALLNAKENDYRVQSSASTTLAQIRESPVVLIGAYNNEWTQRLLLPLRFHFNAEPNEQIVDALQPSKYWARDKSKPYSDSPDYALVVRFRNPSTDSVVVVAAGLQRYGTDAASQFIVSPRLLDILNRRVGSDWANKNIEVVLKVDVVQGRVGAPIVQDVYLW</sequence>
<accession>A0A7Y9NQC8</accession>
<name>A0A7Y9NQC8_9BACT</name>
<protein>
    <submittedName>
        <fullName evidence="1">Uncharacterized protein</fullName>
    </submittedName>
</protein>
<dbReference type="AlphaFoldDB" id="A0A7Y9NQC8"/>
<dbReference type="EMBL" id="JACCCV010000002">
    <property type="protein sequence ID" value="NYF53626.1"/>
    <property type="molecule type" value="Genomic_DNA"/>
</dbReference>
<evidence type="ECO:0000313" key="2">
    <source>
        <dbReference type="Proteomes" id="UP000534186"/>
    </source>
</evidence>
<gene>
    <name evidence="1" type="ORF">HDF12_004025</name>
</gene>
<reference evidence="1 2" key="1">
    <citation type="submission" date="2020-07" db="EMBL/GenBank/DDBJ databases">
        <title>Genomic Encyclopedia of Type Strains, Phase IV (KMG-V): Genome sequencing to study the core and pangenomes of soil and plant-associated prokaryotes.</title>
        <authorList>
            <person name="Whitman W."/>
        </authorList>
    </citation>
    <scope>NUCLEOTIDE SEQUENCE [LARGE SCALE GENOMIC DNA]</scope>
    <source>
        <strain evidence="1 2">M8UP30</strain>
    </source>
</reference>
<evidence type="ECO:0000313" key="1">
    <source>
        <dbReference type="EMBL" id="NYF53626.1"/>
    </source>
</evidence>
<comment type="caution">
    <text evidence="1">The sequence shown here is derived from an EMBL/GenBank/DDBJ whole genome shotgun (WGS) entry which is preliminary data.</text>
</comment>
<dbReference type="Proteomes" id="UP000534186">
    <property type="component" value="Unassembled WGS sequence"/>
</dbReference>
<proteinExistence type="predicted"/>
<organism evidence="1 2">
    <name type="scientific">Tunturiibacter lichenicola</name>
    <dbReference type="NCBI Taxonomy" id="2051959"/>
    <lineage>
        <taxon>Bacteria</taxon>
        <taxon>Pseudomonadati</taxon>
        <taxon>Acidobacteriota</taxon>
        <taxon>Terriglobia</taxon>
        <taxon>Terriglobales</taxon>
        <taxon>Acidobacteriaceae</taxon>
        <taxon>Tunturiibacter</taxon>
    </lineage>
</organism>